<gene>
    <name evidence="1" type="ORF">SAMN05216463_10195</name>
</gene>
<accession>A0A1M6R5Z3</accession>
<protein>
    <submittedName>
        <fullName evidence="1">Uncharacterized protein</fullName>
    </submittedName>
</protein>
<sequence>MTVNLLSSEKEFEDYCLGAFKSMLHGEMFPYSLRGTYHLVFNSWDDAVNELQENGAEGYSYQENPEDDDYLLSLHGFTQHIVMQDKTLELLARFCDTTYRQQMAIFDIPVRFETRCEKKADGKSRIVQIPIKDIMPKGSDKHHEGFASCCGDLYAKTCFDKFLQESGFSVNTATVAAAYGMPEEGLLCTLKQNDVIIDNDDDAGWELAEALKNSDLIIEKMDVDGMPEKQWTYKGLYFIWLLLTTNCSVRPCCDRNCCED</sequence>
<name>A0A1M6R5Z3_XYLRU</name>
<reference evidence="1 2" key="1">
    <citation type="submission" date="2016-11" db="EMBL/GenBank/DDBJ databases">
        <authorList>
            <person name="Jaros S."/>
            <person name="Januszkiewicz K."/>
            <person name="Wedrychowicz H."/>
        </authorList>
    </citation>
    <scope>NUCLEOTIDE SEQUENCE [LARGE SCALE GENOMIC DNA]</scope>
    <source>
        <strain evidence="1 2">KHT3</strain>
    </source>
</reference>
<organism evidence="1 2">
    <name type="scientific">Xylanibacter ruminicola</name>
    <name type="common">Prevotella ruminicola</name>
    <dbReference type="NCBI Taxonomy" id="839"/>
    <lineage>
        <taxon>Bacteria</taxon>
        <taxon>Pseudomonadati</taxon>
        <taxon>Bacteroidota</taxon>
        <taxon>Bacteroidia</taxon>
        <taxon>Bacteroidales</taxon>
        <taxon>Prevotellaceae</taxon>
        <taxon>Xylanibacter</taxon>
    </lineage>
</organism>
<evidence type="ECO:0000313" key="1">
    <source>
        <dbReference type="EMBL" id="SHK27768.1"/>
    </source>
</evidence>
<dbReference type="Proteomes" id="UP000184130">
    <property type="component" value="Unassembled WGS sequence"/>
</dbReference>
<dbReference type="AlphaFoldDB" id="A0A1M6R5Z3"/>
<proteinExistence type="predicted"/>
<dbReference type="RefSeq" id="WP_139261241.1">
    <property type="nucleotide sequence ID" value="NZ_FRBD01000001.1"/>
</dbReference>
<dbReference type="EMBL" id="FRBD01000001">
    <property type="protein sequence ID" value="SHK27768.1"/>
    <property type="molecule type" value="Genomic_DNA"/>
</dbReference>
<evidence type="ECO:0000313" key="2">
    <source>
        <dbReference type="Proteomes" id="UP000184130"/>
    </source>
</evidence>